<dbReference type="Pfam" id="PF04280">
    <property type="entry name" value="Tim44"/>
    <property type="match status" value="1"/>
</dbReference>
<keyword evidence="5 10" id="KW-0653">Protein transport</keyword>
<dbReference type="GO" id="GO:0051087">
    <property type="term" value="F:protein-folding chaperone binding"/>
    <property type="evidence" value="ECO:0007669"/>
    <property type="project" value="InterPro"/>
</dbReference>
<proteinExistence type="inferred from homology"/>
<gene>
    <name evidence="13" type="ORF">BOKJ2_LOCUS850</name>
</gene>
<evidence type="ECO:0000259" key="12">
    <source>
        <dbReference type="SMART" id="SM00978"/>
    </source>
</evidence>
<reference evidence="13" key="1">
    <citation type="submission" date="2020-09" db="EMBL/GenBank/DDBJ databases">
        <authorList>
            <person name="Kikuchi T."/>
        </authorList>
    </citation>
    <scope>NUCLEOTIDE SEQUENCE</scope>
    <source>
        <strain evidence="13">SH1</strain>
    </source>
</reference>
<evidence type="ECO:0000256" key="7">
    <source>
        <dbReference type="ARBA" id="ARBA00023010"/>
    </source>
</evidence>
<accession>A0A811JSC0</accession>
<dbReference type="PIRSF" id="PIRSF037871">
    <property type="entry name" value="TIM44"/>
    <property type="match status" value="1"/>
</dbReference>
<feature type="domain" description="Tim44-like" evidence="12">
    <location>
        <begin position="277"/>
        <end position="427"/>
    </location>
</feature>
<evidence type="ECO:0000313" key="13">
    <source>
        <dbReference type="EMBL" id="CAD5206166.1"/>
    </source>
</evidence>
<comment type="subcellular location">
    <subcellularLocation>
        <location evidence="1 10">Mitochondrion inner membrane</location>
    </subcellularLocation>
</comment>
<protein>
    <recommendedName>
        <fullName evidence="10">Mitochondrial import inner membrane translocase subunit TIM44</fullName>
    </recommendedName>
</protein>
<keyword evidence="7 10" id="KW-0811">Translocation</keyword>
<evidence type="ECO:0000313" key="14">
    <source>
        <dbReference type="Proteomes" id="UP000614601"/>
    </source>
</evidence>
<name>A0A811JSC0_9BILA</name>
<keyword evidence="8 10" id="KW-0496">Mitochondrion</keyword>
<keyword evidence="3 10" id="KW-0813">Transport</keyword>
<organism evidence="13 14">
    <name type="scientific">Bursaphelenchus okinawaensis</name>
    <dbReference type="NCBI Taxonomy" id="465554"/>
    <lineage>
        <taxon>Eukaryota</taxon>
        <taxon>Metazoa</taxon>
        <taxon>Ecdysozoa</taxon>
        <taxon>Nematoda</taxon>
        <taxon>Chromadorea</taxon>
        <taxon>Rhabditida</taxon>
        <taxon>Tylenchina</taxon>
        <taxon>Tylenchomorpha</taxon>
        <taxon>Aphelenchoidea</taxon>
        <taxon>Aphelenchoididae</taxon>
        <taxon>Bursaphelenchus</taxon>
    </lineage>
</organism>
<dbReference type="SMART" id="SM00978">
    <property type="entry name" value="Tim44"/>
    <property type="match status" value="1"/>
</dbReference>
<dbReference type="PANTHER" id="PTHR10721:SF1">
    <property type="entry name" value="MITOCHONDRIAL IMPORT INNER MEMBRANE TRANSLOCASE SUBUNIT TIM44"/>
    <property type="match status" value="1"/>
</dbReference>
<comment type="similarity">
    <text evidence="2 10">Belongs to the Tim44 family.</text>
</comment>
<feature type="coiled-coil region" evidence="11">
    <location>
        <begin position="132"/>
        <end position="159"/>
    </location>
</feature>
<evidence type="ECO:0000256" key="9">
    <source>
        <dbReference type="ARBA" id="ARBA00023136"/>
    </source>
</evidence>
<evidence type="ECO:0000256" key="6">
    <source>
        <dbReference type="ARBA" id="ARBA00022946"/>
    </source>
</evidence>
<dbReference type="SUPFAM" id="SSF54427">
    <property type="entry name" value="NTF2-like"/>
    <property type="match status" value="1"/>
</dbReference>
<evidence type="ECO:0000256" key="4">
    <source>
        <dbReference type="ARBA" id="ARBA00022792"/>
    </source>
</evidence>
<dbReference type="AlphaFoldDB" id="A0A811JSC0"/>
<evidence type="ECO:0000256" key="2">
    <source>
        <dbReference type="ARBA" id="ARBA00009597"/>
    </source>
</evidence>
<keyword evidence="9 10" id="KW-0472">Membrane</keyword>
<evidence type="ECO:0000256" key="10">
    <source>
        <dbReference type="PIRNR" id="PIRNR037871"/>
    </source>
</evidence>
<sequence>MRSISAFAGNLSRSQRQQLQLVQALSQNHTRLAALQGIRSYSQQKPQKGGNFFSNLISNITEELERNKELQKSKQELEERLRQVSNTDAIKEARKKFEKVTEESKQSNAVVTVKLKEFKDHVNKMVAEIQTSEAGKEAIKQAKIAVEKLEKAAEAVGNTQAYKQVSSTAKVVRDELDGLADVRMYSRPEQLKMRSDGFSTSAFANRPVEANIEATGIELHKESKWYSGWKNFSENNTYFNKVLDWKTKYDESENPLVRVVRGVTERVTHAFTSQSEVSEVLTEIAKIDPNFDKHEWLRFCEKEIVPNVLEAFIRGDLKILEDWCHERAYNLLATMIKDMQKVGYTTADSRVIDISKMEMVSGKMMDQGPVLIITFQVFQTHVVKNAAGKVIQGDPNTPVRVHHVWVMCRDMQEFNPAVAWKILELHYQEGALAL</sequence>
<keyword evidence="11" id="KW-0175">Coiled coil</keyword>
<keyword evidence="4 10" id="KW-0999">Mitochondrion inner membrane</keyword>
<keyword evidence="14" id="KW-1185">Reference proteome</keyword>
<comment type="function">
    <text evidence="10">Essential component of the PAM complex, a complex required for the translocation of transit peptide-containing proteins from the inner membrane into the mitochondrial matrix in an ATP-dependent manner.</text>
</comment>
<dbReference type="InterPro" id="IPR017303">
    <property type="entry name" value="Tim44"/>
</dbReference>
<dbReference type="Proteomes" id="UP000614601">
    <property type="component" value="Unassembled WGS sequence"/>
</dbReference>
<dbReference type="InterPro" id="IPR039544">
    <property type="entry name" value="Tim44-like"/>
</dbReference>
<dbReference type="InterPro" id="IPR032710">
    <property type="entry name" value="NTF2-like_dom_sf"/>
</dbReference>
<evidence type="ECO:0000256" key="11">
    <source>
        <dbReference type="SAM" id="Coils"/>
    </source>
</evidence>
<evidence type="ECO:0000256" key="1">
    <source>
        <dbReference type="ARBA" id="ARBA00004273"/>
    </source>
</evidence>
<evidence type="ECO:0000256" key="3">
    <source>
        <dbReference type="ARBA" id="ARBA00022448"/>
    </source>
</evidence>
<dbReference type="Proteomes" id="UP000783686">
    <property type="component" value="Unassembled WGS sequence"/>
</dbReference>
<keyword evidence="6" id="KW-0809">Transit peptide</keyword>
<feature type="coiled-coil region" evidence="11">
    <location>
        <begin position="60"/>
        <end position="87"/>
    </location>
</feature>
<dbReference type="GO" id="GO:0005743">
    <property type="term" value="C:mitochondrial inner membrane"/>
    <property type="evidence" value="ECO:0007669"/>
    <property type="project" value="UniProtKB-SubCell"/>
</dbReference>
<evidence type="ECO:0000256" key="8">
    <source>
        <dbReference type="ARBA" id="ARBA00023128"/>
    </source>
</evidence>
<dbReference type="EMBL" id="CAJFDH010000001">
    <property type="protein sequence ID" value="CAD5206166.1"/>
    <property type="molecule type" value="Genomic_DNA"/>
</dbReference>
<dbReference type="InterPro" id="IPR007379">
    <property type="entry name" value="Tim44-like_dom"/>
</dbReference>
<dbReference type="Gene3D" id="3.10.450.240">
    <property type="match status" value="1"/>
</dbReference>
<dbReference type="GO" id="GO:0030150">
    <property type="term" value="P:protein import into mitochondrial matrix"/>
    <property type="evidence" value="ECO:0007669"/>
    <property type="project" value="InterPro"/>
</dbReference>
<dbReference type="OrthoDB" id="10265990at2759"/>
<dbReference type="PANTHER" id="PTHR10721">
    <property type="entry name" value="MITOCHONDRIAL IMPORT INNER MEMBRANE TRANSLOCASE SUBUNIT TIM44"/>
    <property type="match status" value="1"/>
</dbReference>
<comment type="caution">
    <text evidence="13">The sequence shown here is derived from an EMBL/GenBank/DDBJ whole genome shotgun (WGS) entry which is preliminary data.</text>
</comment>
<dbReference type="EMBL" id="CAJFCW020000001">
    <property type="protein sequence ID" value="CAG9080723.1"/>
    <property type="molecule type" value="Genomic_DNA"/>
</dbReference>
<evidence type="ECO:0000256" key="5">
    <source>
        <dbReference type="ARBA" id="ARBA00022927"/>
    </source>
</evidence>